<evidence type="ECO:0000256" key="1">
    <source>
        <dbReference type="SAM" id="Phobius"/>
    </source>
</evidence>
<dbReference type="EMBL" id="CAIJEN010000017">
    <property type="protein sequence ID" value="CAD0096623.1"/>
    <property type="molecule type" value="Genomic_DNA"/>
</dbReference>
<feature type="non-terminal residue" evidence="2">
    <location>
        <position position="1"/>
    </location>
</feature>
<sequence length="274" mass="30458">PHSDYIAIMGLEYSTAKWLAPASFIYDFALQQYGLNSTPSMKQINDRNISFWSPQPYFIGGFFAPQQIVQIAWLYRLWKLDPSKPKEKSELDQIVNFVPYYALGNFCIGTWMFFWNSEQLKISNMFVVVNSLSQLYFIFTKLGPMNTKSLSSVLTHVNAKTFAGIGVLDFLHNLSVAYYKDALPSPAIKAITGAGFAGLAACSDWIFGGCLVYDLVALSVGQATVGNPDWSKMLGGFAVMTAGIVGLRNYFIPPYVSEPGYALADDDDTFDDRV</sequence>
<dbReference type="Proteomes" id="UP000716446">
    <property type="component" value="Unassembled WGS sequence"/>
</dbReference>
<keyword evidence="1" id="KW-1133">Transmembrane helix</keyword>
<organism evidence="2 3">
    <name type="scientific">Aureobasidium vineae</name>
    <dbReference type="NCBI Taxonomy" id="2773715"/>
    <lineage>
        <taxon>Eukaryota</taxon>
        <taxon>Fungi</taxon>
        <taxon>Dikarya</taxon>
        <taxon>Ascomycota</taxon>
        <taxon>Pezizomycotina</taxon>
        <taxon>Dothideomycetes</taxon>
        <taxon>Dothideomycetidae</taxon>
        <taxon>Dothideales</taxon>
        <taxon>Saccotheciaceae</taxon>
        <taxon>Aureobasidium</taxon>
    </lineage>
</organism>
<comment type="caution">
    <text evidence="2">The sequence shown here is derived from an EMBL/GenBank/DDBJ whole genome shotgun (WGS) entry which is preliminary data.</text>
</comment>
<accession>A0A9N8JXJ2</accession>
<protein>
    <recommendedName>
        <fullName evidence="4">Concanavalin a-like lectins glucanase</fullName>
    </recommendedName>
</protein>
<evidence type="ECO:0000313" key="3">
    <source>
        <dbReference type="Proteomes" id="UP000716446"/>
    </source>
</evidence>
<keyword evidence="1" id="KW-0812">Transmembrane</keyword>
<feature type="transmembrane region" description="Helical" evidence="1">
    <location>
        <begin position="57"/>
        <end position="78"/>
    </location>
</feature>
<proteinExistence type="predicted"/>
<reference evidence="2" key="1">
    <citation type="submission" date="2020-06" db="EMBL/GenBank/DDBJ databases">
        <authorList>
            <person name="Onetto C."/>
        </authorList>
    </citation>
    <scope>NUCLEOTIDE SEQUENCE</scope>
</reference>
<dbReference type="AlphaFoldDB" id="A0A9N8JXJ2"/>
<evidence type="ECO:0000313" key="2">
    <source>
        <dbReference type="EMBL" id="CAD0096623.1"/>
    </source>
</evidence>
<name>A0A9N8JXJ2_9PEZI</name>
<keyword evidence="3" id="KW-1185">Reference proteome</keyword>
<feature type="transmembrane region" description="Helical" evidence="1">
    <location>
        <begin position="98"/>
        <end position="116"/>
    </location>
</feature>
<evidence type="ECO:0008006" key="4">
    <source>
        <dbReference type="Google" id="ProtNLM"/>
    </source>
</evidence>
<keyword evidence="1" id="KW-0472">Membrane</keyword>
<gene>
    <name evidence="2" type="ORF">AWRI4619_LOCUS9372</name>
</gene>